<evidence type="ECO:0000313" key="4">
    <source>
        <dbReference type="EMBL" id="MED6192138.1"/>
    </source>
</evidence>
<dbReference type="InterPro" id="IPR036811">
    <property type="entry name" value="Ubol_cytC_Rdtase_hinge_dom_sf"/>
</dbReference>
<evidence type="ECO:0000256" key="1">
    <source>
        <dbReference type="ARBA" id="ARBA00006196"/>
    </source>
</evidence>
<evidence type="ECO:0008006" key="6">
    <source>
        <dbReference type="Google" id="ProtNLM"/>
    </source>
</evidence>
<accession>A0ABU6X697</accession>
<evidence type="ECO:0000256" key="2">
    <source>
        <dbReference type="ARBA" id="ARBA00023157"/>
    </source>
</evidence>
<name>A0ABU6X697_9FABA</name>
<comment type="similarity">
    <text evidence="1">Belongs to the TRIAP1/MDM35 family.</text>
</comment>
<organism evidence="4 5">
    <name type="scientific">Stylosanthes scabra</name>
    <dbReference type="NCBI Taxonomy" id="79078"/>
    <lineage>
        <taxon>Eukaryota</taxon>
        <taxon>Viridiplantae</taxon>
        <taxon>Streptophyta</taxon>
        <taxon>Embryophyta</taxon>
        <taxon>Tracheophyta</taxon>
        <taxon>Spermatophyta</taxon>
        <taxon>Magnoliopsida</taxon>
        <taxon>eudicotyledons</taxon>
        <taxon>Gunneridae</taxon>
        <taxon>Pentapetalae</taxon>
        <taxon>rosids</taxon>
        <taxon>fabids</taxon>
        <taxon>Fabales</taxon>
        <taxon>Fabaceae</taxon>
        <taxon>Papilionoideae</taxon>
        <taxon>50 kb inversion clade</taxon>
        <taxon>dalbergioids sensu lato</taxon>
        <taxon>Dalbergieae</taxon>
        <taxon>Pterocarpus clade</taxon>
        <taxon>Stylosanthes</taxon>
    </lineage>
</organism>
<dbReference type="Pfam" id="PF05254">
    <property type="entry name" value="UPF0203"/>
    <property type="match status" value="1"/>
</dbReference>
<dbReference type="Proteomes" id="UP001341840">
    <property type="component" value="Unassembled WGS sequence"/>
</dbReference>
<proteinExistence type="inferred from homology"/>
<feature type="compositionally biased region" description="Low complexity" evidence="3">
    <location>
        <begin position="8"/>
        <end position="18"/>
    </location>
</feature>
<dbReference type="PANTHER" id="PTHR46403:SF1">
    <property type="entry name" value="TP53-REGULATED INHIBITOR OF APOPTOSIS 1"/>
    <property type="match status" value="1"/>
</dbReference>
<sequence length="95" mass="11256">MKDKKPSSKYSSSTSPCSHLRDAYNNCFNRWYSEKFMKGHWDKQDCVDEWQKYRACLSQHLDDKHLARFLEAEQIDQTHLTTSSKKEAYPCDSQS</sequence>
<feature type="region of interest" description="Disordered" evidence="3">
    <location>
        <begin position="1"/>
        <end position="20"/>
    </location>
</feature>
<dbReference type="SUPFAM" id="SSF81531">
    <property type="entry name" value="Non-heme 11 kDa protein of cytochrome bc1 complex (Ubiquinol-cytochrome c reductase)"/>
    <property type="match status" value="1"/>
</dbReference>
<reference evidence="4 5" key="1">
    <citation type="journal article" date="2023" name="Plants (Basel)">
        <title>Bridging the Gap: Combining Genomics and Transcriptomics Approaches to Understand Stylosanthes scabra, an Orphan Legume from the Brazilian Caatinga.</title>
        <authorList>
            <person name="Ferreira-Neto J.R.C."/>
            <person name="da Silva M.D."/>
            <person name="Binneck E."/>
            <person name="de Melo N.F."/>
            <person name="da Silva R.H."/>
            <person name="de Melo A.L.T.M."/>
            <person name="Pandolfi V."/>
            <person name="Bustamante F.O."/>
            <person name="Brasileiro-Vidal A.C."/>
            <person name="Benko-Iseppon A.M."/>
        </authorList>
    </citation>
    <scope>NUCLEOTIDE SEQUENCE [LARGE SCALE GENOMIC DNA]</scope>
    <source>
        <tissue evidence="4">Leaves</tissue>
    </source>
</reference>
<protein>
    <recommendedName>
        <fullName evidence="6">Mitochondrial distribution/morphology family 35/apoptosis</fullName>
    </recommendedName>
</protein>
<dbReference type="PROSITE" id="PS51808">
    <property type="entry name" value="CHCH"/>
    <property type="match status" value="1"/>
</dbReference>
<dbReference type="InterPro" id="IPR007918">
    <property type="entry name" value="MDM35_apoptosis"/>
</dbReference>
<gene>
    <name evidence="4" type="ORF">PIB30_007313</name>
</gene>
<comment type="caution">
    <text evidence="4">The sequence shown here is derived from an EMBL/GenBank/DDBJ whole genome shotgun (WGS) entry which is preliminary data.</text>
</comment>
<evidence type="ECO:0000313" key="5">
    <source>
        <dbReference type="Proteomes" id="UP001341840"/>
    </source>
</evidence>
<dbReference type="EMBL" id="JASCZI010211464">
    <property type="protein sequence ID" value="MED6192138.1"/>
    <property type="molecule type" value="Genomic_DNA"/>
</dbReference>
<dbReference type="PANTHER" id="PTHR46403">
    <property type="entry name" value="TP53-REGULATED INHIBITOR OF APOPTOSIS 1"/>
    <property type="match status" value="1"/>
</dbReference>
<keyword evidence="5" id="KW-1185">Reference proteome</keyword>
<evidence type="ECO:0000256" key="3">
    <source>
        <dbReference type="SAM" id="MobiDB-lite"/>
    </source>
</evidence>
<keyword evidence="2" id="KW-1015">Disulfide bond</keyword>